<dbReference type="Gene3D" id="3.40.50.150">
    <property type="entry name" value="Vaccinia Virus protein VP39"/>
    <property type="match status" value="1"/>
</dbReference>
<dbReference type="Pfam" id="PF13489">
    <property type="entry name" value="Methyltransf_23"/>
    <property type="match status" value="1"/>
</dbReference>
<dbReference type="PANTHER" id="PTHR43861:SF1">
    <property type="entry name" value="TRANS-ACONITATE 2-METHYLTRANSFERASE"/>
    <property type="match status" value="1"/>
</dbReference>
<keyword evidence="1" id="KW-0489">Methyltransferase</keyword>
<dbReference type="EMBL" id="CP012154">
    <property type="protein sequence ID" value="AKS42301.1"/>
    <property type="molecule type" value="Genomic_DNA"/>
</dbReference>
<protein>
    <submittedName>
        <fullName evidence="1">Methyltransferase type 12</fullName>
    </submittedName>
</protein>
<dbReference type="PANTHER" id="PTHR43861">
    <property type="entry name" value="TRANS-ACONITATE 2-METHYLTRANSFERASE-RELATED"/>
    <property type="match status" value="1"/>
</dbReference>
<dbReference type="OrthoDB" id="9778766at2"/>
<dbReference type="InterPro" id="IPR029063">
    <property type="entry name" value="SAM-dependent_MTases_sf"/>
</dbReference>
<dbReference type="RefSeq" id="WP_049725874.1">
    <property type="nucleotide sequence ID" value="NZ_CP012154.1"/>
</dbReference>
<name>A0A0K0XXG4_9GAMM</name>
<proteinExistence type="predicted"/>
<dbReference type="AlphaFoldDB" id="A0A0K0XXG4"/>
<dbReference type="GO" id="GO:0032259">
    <property type="term" value="P:methylation"/>
    <property type="evidence" value="ECO:0007669"/>
    <property type="project" value="UniProtKB-KW"/>
</dbReference>
<keyword evidence="1" id="KW-0808">Transferase</keyword>
<evidence type="ECO:0000313" key="2">
    <source>
        <dbReference type="Proteomes" id="UP000066624"/>
    </source>
</evidence>
<dbReference type="CDD" id="cd02440">
    <property type="entry name" value="AdoMet_MTases"/>
    <property type="match status" value="1"/>
</dbReference>
<evidence type="ECO:0000313" key="1">
    <source>
        <dbReference type="EMBL" id="AKS42301.1"/>
    </source>
</evidence>
<dbReference type="STRING" id="1579979.WM2015_1935"/>
<dbReference type="KEGG" id="wma:WM2015_1935"/>
<gene>
    <name evidence="1" type="ORF">WM2015_1935</name>
</gene>
<reference evidence="1 2" key="1">
    <citation type="submission" date="2015-07" db="EMBL/GenBank/DDBJ databases">
        <authorList>
            <person name="Noorani M."/>
        </authorList>
    </citation>
    <scope>NUCLEOTIDE SEQUENCE [LARGE SCALE GENOMIC DNA]</scope>
    <source>
        <strain evidence="1 2">KCTC 42284</strain>
    </source>
</reference>
<sequence>MKRIPEPELMDAPAQAQAYAEADFSESNQAFVDAFIRFAEAGTEGRLIDLGCGPGDICLRLARAMPGWRIIGLDAGPNMLALAQAAVEAAQASSIELALRRLPCELPGQPLDAIVSNSLLHHLPDPMALWNTIADQAGPGCRVQIMDLHRPDSPEQARAIVEQYAGDAPEVLATDFYNSLLAAYTADEVIDQCRQAGLETMVLTRPSDRHWLVQGILPTG</sequence>
<keyword evidence="2" id="KW-1185">Reference proteome</keyword>
<dbReference type="SUPFAM" id="SSF53335">
    <property type="entry name" value="S-adenosyl-L-methionine-dependent methyltransferases"/>
    <property type="match status" value="1"/>
</dbReference>
<dbReference type="GO" id="GO:0008168">
    <property type="term" value="F:methyltransferase activity"/>
    <property type="evidence" value="ECO:0007669"/>
    <property type="project" value="UniProtKB-KW"/>
</dbReference>
<accession>A0A0K0XXG4</accession>
<dbReference type="PATRIC" id="fig|1579979.3.peg.1979"/>
<organism evidence="1 2">
    <name type="scientific">Wenzhouxiangella marina</name>
    <dbReference type="NCBI Taxonomy" id="1579979"/>
    <lineage>
        <taxon>Bacteria</taxon>
        <taxon>Pseudomonadati</taxon>
        <taxon>Pseudomonadota</taxon>
        <taxon>Gammaproteobacteria</taxon>
        <taxon>Chromatiales</taxon>
        <taxon>Wenzhouxiangellaceae</taxon>
        <taxon>Wenzhouxiangella</taxon>
    </lineage>
</organism>
<dbReference type="Proteomes" id="UP000066624">
    <property type="component" value="Chromosome"/>
</dbReference>